<accession>A0ABR3ZST0</accession>
<evidence type="ECO:0000313" key="2">
    <source>
        <dbReference type="EMBL" id="KAL2036426.1"/>
    </source>
</evidence>
<proteinExistence type="predicted"/>
<evidence type="ECO:0000313" key="4">
    <source>
        <dbReference type="Proteomes" id="UP001590950"/>
    </source>
</evidence>
<comment type="caution">
    <text evidence="1">The sequence shown here is derived from an EMBL/GenBank/DDBJ whole genome shotgun (WGS) entry which is preliminary data.</text>
</comment>
<evidence type="ECO:0000313" key="1">
    <source>
        <dbReference type="EMBL" id="KAL2036417.1"/>
    </source>
</evidence>
<name>A0ABR3ZST0_9LECA</name>
<reference evidence="1 4" key="1">
    <citation type="submission" date="2024-09" db="EMBL/GenBank/DDBJ databases">
        <title>Rethinking Asexuality: The Enigmatic Case of Functional Sexual Genes in Lepraria (Stereocaulaceae).</title>
        <authorList>
            <person name="Doellman M."/>
            <person name="Sun Y."/>
            <person name="Barcenas-Pena A."/>
            <person name="Lumbsch H.T."/>
            <person name="Grewe F."/>
        </authorList>
    </citation>
    <scope>NUCLEOTIDE SEQUENCE [LARGE SCALE GENOMIC DNA]</scope>
    <source>
        <strain evidence="1 4">Mercado 3170</strain>
    </source>
</reference>
<gene>
    <name evidence="3" type="ORF">N7G274_009304</name>
    <name evidence="2" type="ORF">N7G274_010856</name>
    <name evidence="1" type="ORF">N7G274_010867</name>
</gene>
<protein>
    <submittedName>
        <fullName evidence="1">Uncharacterized protein</fullName>
    </submittedName>
</protein>
<sequence length="116" mass="12952">MQFFVLCCRPGGSRLIIGMPALHMSGVVVDTLARQWRYQINPKLMQLDGPAEFGKVLQQEQRVFAVVCAGAVMAERPRADESDAILPPELKELKMCSQMRKQGSCLNKSRETTLLS</sequence>
<dbReference type="EMBL" id="JBEFKJ010000100">
    <property type="protein sequence ID" value="KAL2036417.1"/>
    <property type="molecule type" value="Genomic_DNA"/>
</dbReference>
<dbReference type="Proteomes" id="UP001590950">
    <property type="component" value="Unassembled WGS sequence"/>
</dbReference>
<keyword evidence="4" id="KW-1185">Reference proteome</keyword>
<evidence type="ECO:0000313" key="3">
    <source>
        <dbReference type="EMBL" id="KAL2037830.1"/>
    </source>
</evidence>
<dbReference type="EMBL" id="JBEFKJ010000036">
    <property type="protein sequence ID" value="KAL2037830.1"/>
    <property type="molecule type" value="Genomic_DNA"/>
</dbReference>
<dbReference type="EMBL" id="JBEFKJ010000091">
    <property type="protein sequence ID" value="KAL2036426.1"/>
    <property type="molecule type" value="Genomic_DNA"/>
</dbReference>
<organism evidence="1 4">
    <name type="scientific">Stereocaulon virgatum</name>
    <dbReference type="NCBI Taxonomy" id="373712"/>
    <lineage>
        <taxon>Eukaryota</taxon>
        <taxon>Fungi</taxon>
        <taxon>Dikarya</taxon>
        <taxon>Ascomycota</taxon>
        <taxon>Pezizomycotina</taxon>
        <taxon>Lecanoromycetes</taxon>
        <taxon>OSLEUM clade</taxon>
        <taxon>Lecanoromycetidae</taxon>
        <taxon>Lecanorales</taxon>
        <taxon>Lecanorineae</taxon>
        <taxon>Stereocaulaceae</taxon>
        <taxon>Stereocaulon</taxon>
    </lineage>
</organism>